<comment type="caution">
    <text evidence="1">The sequence shown here is derived from an EMBL/GenBank/DDBJ whole genome shotgun (WGS) entry which is preliminary data.</text>
</comment>
<dbReference type="EMBL" id="JAXQNO010000024">
    <property type="protein sequence ID" value="KAK4763298.1"/>
    <property type="molecule type" value="Genomic_DNA"/>
</dbReference>
<dbReference type="AlphaFoldDB" id="A0AAN7KF63"/>
<name>A0AAN7KF63_TRANT</name>
<accession>A0AAN7KF63</accession>
<sequence>MVWYLSMAMKVKKSEFSLSITSFDRRKSRPHFCQSLLLRFWRRLNFFWRTG</sequence>
<evidence type="ECO:0000313" key="1">
    <source>
        <dbReference type="EMBL" id="KAK4763298.1"/>
    </source>
</evidence>
<keyword evidence="2" id="KW-1185">Reference proteome</keyword>
<organism evidence="1 2">
    <name type="scientific">Trapa natans</name>
    <name type="common">Water chestnut</name>
    <dbReference type="NCBI Taxonomy" id="22666"/>
    <lineage>
        <taxon>Eukaryota</taxon>
        <taxon>Viridiplantae</taxon>
        <taxon>Streptophyta</taxon>
        <taxon>Embryophyta</taxon>
        <taxon>Tracheophyta</taxon>
        <taxon>Spermatophyta</taxon>
        <taxon>Magnoliopsida</taxon>
        <taxon>eudicotyledons</taxon>
        <taxon>Gunneridae</taxon>
        <taxon>Pentapetalae</taxon>
        <taxon>rosids</taxon>
        <taxon>malvids</taxon>
        <taxon>Myrtales</taxon>
        <taxon>Lythraceae</taxon>
        <taxon>Trapa</taxon>
    </lineage>
</organism>
<dbReference type="Proteomes" id="UP001346149">
    <property type="component" value="Unassembled WGS sequence"/>
</dbReference>
<proteinExistence type="predicted"/>
<reference evidence="1 2" key="1">
    <citation type="journal article" date="2023" name="Hortic Res">
        <title>Pangenome of water caltrop reveals structural variations and asymmetric subgenome divergence after allopolyploidization.</title>
        <authorList>
            <person name="Zhang X."/>
            <person name="Chen Y."/>
            <person name="Wang L."/>
            <person name="Yuan Y."/>
            <person name="Fang M."/>
            <person name="Shi L."/>
            <person name="Lu R."/>
            <person name="Comes H.P."/>
            <person name="Ma Y."/>
            <person name="Chen Y."/>
            <person name="Huang G."/>
            <person name="Zhou Y."/>
            <person name="Zheng Z."/>
            <person name="Qiu Y."/>
        </authorList>
    </citation>
    <scope>NUCLEOTIDE SEQUENCE [LARGE SCALE GENOMIC DNA]</scope>
    <source>
        <strain evidence="1">F231</strain>
    </source>
</reference>
<evidence type="ECO:0000313" key="2">
    <source>
        <dbReference type="Proteomes" id="UP001346149"/>
    </source>
</evidence>
<gene>
    <name evidence="1" type="ORF">SAY86_009066</name>
</gene>
<protein>
    <submittedName>
        <fullName evidence="1">Uncharacterized protein</fullName>
    </submittedName>
</protein>